<keyword evidence="2" id="KW-0238">DNA-binding</keyword>
<accession>A0A2M9HFB7</accession>
<evidence type="ECO:0000256" key="1">
    <source>
        <dbReference type="ARBA" id="ARBA00023015"/>
    </source>
</evidence>
<evidence type="ECO:0000259" key="5">
    <source>
        <dbReference type="PROSITE" id="PS50932"/>
    </source>
</evidence>
<proteinExistence type="predicted"/>
<evidence type="ECO:0000256" key="4">
    <source>
        <dbReference type="SAM" id="MobiDB-lite"/>
    </source>
</evidence>
<dbReference type="GO" id="GO:0000976">
    <property type="term" value="F:transcription cis-regulatory region binding"/>
    <property type="evidence" value="ECO:0007669"/>
    <property type="project" value="TreeGrafter"/>
</dbReference>
<dbReference type="AlphaFoldDB" id="A0A2M9HFB7"/>
<dbReference type="PROSITE" id="PS00356">
    <property type="entry name" value="HTH_LACI_1"/>
    <property type="match status" value="1"/>
</dbReference>
<dbReference type="InterPro" id="IPR028082">
    <property type="entry name" value="Peripla_BP_I"/>
</dbReference>
<dbReference type="SMART" id="SM00354">
    <property type="entry name" value="HTH_LACI"/>
    <property type="match status" value="1"/>
</dbReference>
<dbReference type="OrthoDB" id="3226810at2"/>
<dbReference type="Gene3D" id="1.10.260.40">
    <property type="entry name" value="lambda repressor-like DNA-binding domains"/>
    <property type="match status" value="1"/>
</dbReference>
<dbReference type="Pfam" id="PF00356">
    <property type="entry name" value="LacI"/>
    <property type="match status" value="1"/>
</dbReference>
<dbReference type="SUPFAM" id="SSF47413">
    <property type="entry name" value="lambda repressor-like DNA-binding domains"/>
    <property type="match status" value="1"/>
</dbReference>
<evidence type="ECO:0000313" key="6">
    <source>
        <dbReference type="EMBL" id="PJM75507.1"/>
    </source>
</evidence>
<evidence type="ECO:0000256" key="2">
    <source>
        <dbReference type="ARBA" id="ARBA00023125"/>
    </source>
</evidence>
<feature type="domain" description="HTH lacI-type" evidence="5">
    <location>
        <begin position="58"/>
        <end position="112"/>
    </location>
</feature>
<dbReference type="CDD" id="cd06267">
    <property type="entry name" value="PBP1_LacI_sugar_binding-like"/>
    <property type="match status" value="1"/>
</dbReference>
<keyword evidence="1" id="KW-0805">Transcription regulation</keyword>
<protein>
    <recommendedName>
        <fullName evidence="5">HTH lacI-type domain-containing protein</fullName>
    </recommendedName>
</protein>
<dbReference type="SUPFAM" id="SSF53822">
    <property type="entry name" value="Periplasmic binding protein-like I"/>
    <property type="match status" value="1"/>
</dbReference>
<dbReference type="Pfam" id="PF13377">
    <property type="entry name" value="Peripla_BP_3"/>
    <property type="match status" value="1"/>
</dbReference>
<dbReference type="CDD" id="cd01392">
    <property type="entry name" value="HTH_LacI"/>
    <property type="match status" value="1"/>
</dbReference>
<organism evidence="6 7">
    <name type="scientific">Bifidobacterium simiarum</name>
    <dbReference type="NCBI Taxonomy" id="2045441"/>
    <lineage>
        <taxon>Bacteria</taxon>
        <taxon>Bacillati</taxon>
        <taxon>Actinomycetota</taxon>
        <taxon>Actinomycetes</taxon>
        <taxon>Bifidobacteriales</taxon>
        <taxon>Bifidobacteriaceae</taxon>
        <taxon>Bifidobacterium</taxon>
    </lineage>
</organism>
<dbReference type="PROSITE" id="PS50932">
    <property type="entry name" value="HTH_LACI_2"/>
    <property type="match status" value="1"/>
</dbReference>
<reference evidence="6 7" key="1">
    <citation type="submission" date="2017-10" db="EMBL/GenBank/DDBJ databases">
        <title>Draft genome sequences of strains TRE 1, TRE 9, TRE H and TRI 7, isolated from tamarins, belonging to four potential novel Bifidobacterium species.</title>
        <authorList>
            <person name="Mattarelli P."/>
            <person name="Modesto M."/>
            <person name="Puglisi E."/>
            <person name="Morelli L."/>
            <person name="Spezio C."/>
            <person name="Bonetti A."/>
            <person name="Sandri C."/>
        </authorList>
    </citation>
    <scope>NUCLEOTIDE SEQUENCE [LARGE SCALE GENOMIC DNA]</scope>
    <source>
        <strain evidence="7">TRI7</strain>
    </source>
</reference>
<dbReference type="InterPro" id="IPR046335">
    <property type="entry name" value="LacI/GalR-like_sensor"/>
</dbReference>
<dbReference type="Proteomes" id="UP000231451">
    <property type="component" value="Unassembled WGS sequence"/>
</dbReference>
<dbReference type="InterPro" id="IPR000843">
    <property type="entry name" value="HTH_LacI"/>
</dbReference>
<dbReference type="EMBL" id="PEBK01000003">
    <property type="protein sequence ID" value="PJM75507.1"/>
    <property type="molecule type" value="Genomic_DNA"/>
</dbReference>
<keyword evidence="3" id="KW-0804">Transcription</keyword>
<name>A0A2M9HFB7_9BIFI</name>
<evidence type="ECO:0000256" key="3">
    <source>
        <dbReference type="ARBA" id="ARBA00023163"/>
    </source>
</evidence>
<comment type="caution">
    <text evidence="6">The sequence shown here is derived from an EMBL/GenBank/DDBJ whole genome shotgun (WGS) entry which is preliminary data.</text>
</comment>
<dbReference type="PANTHER" id="PTHR30146">
    <property type="entry name" value="LACI-RELATED TRANSCRIPTIONAL REPRESSOR"/>
    <property type="match status" value="1"/>
</dbReference>
<sequence>MRGLTFMTDGSVPAGTDGVPKVDGGSAVLSGSAVSGSAVSAGGRASGSRKGPAKTSRVNIRDIAAAAGVSTATVSRVMRGNAKVSEATRAKVRKAIDDLEYIPNAHALALTTPPNSVTLVVDSIVGGTYSEMTAGVEREAAAHNMVFRLISTGGNWSEPEPLLNELLSQRPRVVVLTATDIIGNAFDGVLDQYVEKFASVGTTLVVLARPRMGLSQDIAVVDYANESGMEELTKYMISLGHRKFMFAGLRENSSVFMARYRGFRKALEEAGLDYDPSFEIPLDDDRSTVMANMMASWQSGASDCTAVVAVTDAMALFSIAGLRKLGVSVPDDVSVGGFDDMPFAEDLVVPMTTVHAPFGDMGRMAVRVGLEHPGASIVMPTNLAIRGSVAVPRRS</sequence>
<dbReference type="InterPro" id="IPR010982">
    <property type="entry name" value="Lambda_DNA-bd_dom_sf"/>
</dbReference>
<dbReference type="PANTHER" id="PTHR30146:SF153">
    <property type="entry name" value="LACTOSE OPERON REPRESSOR"/>
    <property type="match status" value="1"/>
</dbReference>
<feature type="compositionally biased region" description="Low complexity" evidence="4">
    <location>
        <begin position="36"/>
        <end position="48"/>
    </location>
</feature>
<gene>
    <name evidence="6" type="ORF">CSQ87_03530</name>
</gene>
<dbReference type="GO" id="GO:0003700">
    <property type="term" value="F:DNA-binding transcription factor activity"/>
    <property type="evidence" value="ECO:0007669"/>
    <property type="project" value="TreeGrafter"/>
</dbReference>
<keyword evidence="7" id="KW-1185">Reference proteome</keyword>
<dbReference type="Gene3D" id="3.40.50.2300">
    <property type="match status" value="2"/>
</dbReference>
<feature type="region of interest" description="Disordered" evidence="4">
    <location>
        <begin position="36"/>
        <end position="55"/>
    </location>
</feature>
<evidence type="ECO:0000313" key="7">
    <source>
        <dbReference type="Proteomes" id="UP000231451"/>
    </source>
</evidence>